<dbReference type="EMBL" id="SMKI01000045">
    <property type="protein sequence ID" value="TDC77824.1"/>
    <property type="molecule type" value="Genomic_DNA"/>
</dbReference>
<keyword evidence="2" id="KW-0732">Signal</keyword>
<dbReference type="InterPro" id="IPR052018">
    <property type="entry name" value="PHP_domain"/>
</dbReference>
<evidence type="ECO:0000256" key="1">
    <source>
        <dbReference type="SAM" id="MobiDB-lite"/>
    </source>
</evidence>
<dbReference type="InterPro" id="IPR006311">
    <property type="entry name" value="TAT_signal"/>
</dbReference>
<keyword evidence="5" id="KW-1185">Reference proteome</keyword>
<dbReference type="PROSITE" id="PS51318">
    <property type="entry name" value="TAT"/>
    <property type="match status" value="1"/>
</dbReference>
<feature type="chain" id="PRO_5038764708" evidence="2">
    <location>
        <begin position="22"/>
        <end position="511"/>
    </location>
</feature>
<dbReference type="Gene3D" id="3.20.20.140">
    <property type="entry name" value="Metal-dependent hydrolases"/>
    <property type="match status" value="1"/>
</dbReference>
<protein>
    <submittedName>
        <fullName evidence="4">Phosphoesterase</fullName>
    </submittedName>
</protein>
<dbReference type="GO" id="GO:0035312">
    <property type="term" value="F:5'-3' DNA exonuclease activity"/>
    <property type="evidence" value="ECO:0007669"/>
    <property type="project" value="TreeGrafter"/>
</dbReference>
<dbReference type="OrthoDB" id="9804333at2"/>
<dbReference type="AlphaFoldDB" id="A0A4R4TPG5"/>
<dbReference type="InterPro" id="IPR016195">
    <property type="entry name" value="Pol/histidinol_Pase-like"/>
</dbReference>
<dbReference type="PANTHER" id="PTHR42924:SF3">
    <property type="entry name" value="POLYMERASE_HISTIDINOL PHOSPHATASE N-TERMINAL DOMAIN-CONTAINING PROTEIN"/>
    <property type="match status" value="1"/>
</dbReference>
<reference evidence="4 5" key="1">
    <citation type="submission" date="2019-03" db="EMBL/GenBank/DDBJ databases">
        <title>Draft genome sequences of novel Actinobacteria.</title>
        <authorList>
            <person name="Sahin N."/>
            <person name="Ay H."/>
            <person name="Saygin H."/>
        </authorList>
    </citation>
    <scope>NUCLEOTIDE SEQUENCE [LARGE SCALE GENOMIC DNA]</scope>
    <source>
        <strain evidence="4 5">DSM 41900</strain>
    </source>
</reference>
<dbReference type="PANTHER" id="PTHR42924">
    <property type="entry name" value="EXONUCLEASE"/>
    <property type="match status" value="1"/>
</dbReference>
<feature type="region of interest" description="Disordered" evidence="1">
    <location>
        <begin position="33"/>
        <end position="55"/>
    </location>
</feature>
<dbReference type="GO" id="GO:0004534">
    <property type="term" value="F:5'-3' RNA exonuclease activity"/>
    <property type="evidence" value="ECO:0007669"/>
    <property type="project" value="TreeGrafter"/>
</dbReference>
<evidence type="ECO:0000259" key="3">
    <source>
        <dbReference type="SMART" id="SM00481"/>
    </source>
</evidence>
<evidence type="ECO:0000256" key="2">
    <source>
        <dbReference type="SAM" id="SignalP"/>
    </source>
</evidence>
<sequence length="511" mass="54612">MSAVNRRAVLRLGAATGGAAAVTLAPVDFANASETGQASETDQDRPRTETRTVRGHLDTGAPDFVYVPVRVPRGVRRLAVAYSYDRPQTPAGTPGNALDIGVFDERGTELGGDGFRGWSGGFRTEFAISAEEATPGYLAGPVNAGTWHVALGPYTVAPQGLDYELTITLEYGAAGTTPRPSYPRERAGGRGRAWYRGDCHLHTVHSDGRRTPEEVAAAARAAGLDFIVTTEHNTSSGHRAWRGLDGDDLLILCGEEVTTRNGHYLALGIDPGTFVDWRYRARDDAYPRYARRIHRAGGLVVPAHAHAACIGCSWKFGFREADAVEVWNGEWTAEEELSLASWEAMLREGGDWLPAMGNSDAHREPQPVGLAQTVVLADGLDRRSVLAGIAAGRSYLAESSAVSLALTVTDERGHQAGIGERLDAPPERRITVRLDASGVRGGVLRLITDQGLMRSTELSSDINSGTLTWETTVSLVAYVRAEVRHRPADGGAPGLPGAMAAMSNPVFLGGR</sequence>
<accession>A0A4R4TPG5</accession>
<dbReference type="RefSeq" id="WP_132816905.1">
    <property type="nucleotide sequence ID" value="NZ_SMKI01000045.1"/>
</dbReference>
<feature type="compositionally biased region" description="Basic and acidic residues" evidence="1">
    <location>
        <begin position="42"/>
        <end position="55"/>
    </location>
</feature>
<comment type="caution">
    <text evidence="4">The sequence shown here is derived from an EMBL/GenBank/DDBJ whole genome shotgun (WGS) entry which is preliminary data.</text>
</comment>
<evidence type="ECO:0000313" key="5">
    <source>
        <dbReference type="Proteomes" id="UP000295345"/>
    </source>
</evidence>
<organism evidence="4 5">
    <name type="scientific">Streptomyces hainanensis</name>
    <dbReference type="NCBI Taxonomy" id="402648"/>
    <lineage>
        <taxon>Bacteria</taxon>
        <taxon>Bacillati</taxon>
        <taxon>Actinomycetota</taxon>
        <taxon>Actinomycetes</taxon>
        <taxon>Kitasatosporales</taxon>
        <taxon>Streptomycetaceae</taxon>
        <taxon>Streptomyces</taxon>
    </lineage>
</organism>
<dbReference type="SUPFAM" id="SSF89550">
    <property type="entry name" value="PHP domain-like"/>
    <property type="match status" value="1"/>
</dbReference>
<feature type="signal peptide" evidence="2">
    <location>
        <begin position="1"/>
        <end position="21"/>
    </location>
</feature>
<evidence type="ECO:0000313" key="4">
    <source>
        <dbReference type="EMBL" id="TDC77824.1"/>
    </source>
</evidence>
<dbReference type="NCBIfam" id="NF038032">
    <property type="entry name" value="CehA_McbA_metalo"/>
    <property type="match status" value="1"/>
</dbReference>
<dbReference type="SMART" id="SM00481">
    <property type="entry name" value="POLIIIAc"/>
    <property type="match status" value="1"/>
</dbReference>
<dbReference type="Proteomes" id="UP000295345">
    <property type="component" value="Unassembled WGS sequence"/>
</dbReference>
<dbReference type="InterPro" id="IPR003141">
    <property type="entry name" value="Pol/His_phosphatase_N"/>
</dbReference>
<dbReference type="CDD" id="cd07432">
    <property type="entry name" value="PHP_HisPPase"/>
    <property type="match status" value="1"/>
</dbReference>
<proteinExistence type="predicted"/>
<feature type="domain" description="Polymerase/histidinol phosphatase N-terminal" evidence="3">
    <location>
        <begin position="197"/>
        <end position="261"/>
    </location>
</feature>
<gene>
    <name evidence="4" type="ORF">E1283_06390</name>
</gene>
<name>A0A4R4TPG5_9ACTN</name>